<dbReference type="GO" id="GO:0005634">
    <property type="term" value="C:nucleus"/>
    <property type="evidence" value="ECO:0007669"/>
    <property type="project" value="UniProtKB-SubCell"/>
</dbReference>
<feature type="region of interest" description="Disordered" evidence="3">
    <location>
        <begin position="197"/>
        <end position="218"/>
    </location>
</feature>
<dbReference type="SMART" id="SM00066">
    <property type="entry name" value="GAL4"/>
    <property type="match status" value="1"/>
</dbReference>
<comment type="subcellular location">
    <subcellularLocation>
        <location evidence="1">Nucleus</location>
    </subcellularLocation>
</comment>
<dbReference type="PROSITE" id="PS50048">
    <property type="entry name" value="ZN2_CY6_FUNGAL_2"/>
    <property type="match status" value="1"/>
</dbReference>
<evidence type="ECO:0000256" key="2">
    <source>
        <dbReference type="ARBA" id="ARBA00023242"/>
    </source>
</evidence>
<sequence length="840" mass="92188">MGRQSRRRPPACALCRIRKLRCNRGSPCSNCSIRGVPCDLDGSGPSSHPGAGAGAAPALRGHYGVHSGDGGSQEALNRNHLAPSLLASSQLQLVTADVLGLEKSCSSQKVLDALAPPPLTFRTRSIRTITSPSFFVLHPSSSPALSDQVRVIKCICLPLRADAHVLLDKFVQDVLHFHHIFHAPSLPRAIDRFYDAVEQQQQQQQQQQDDGEPSSSAAAAGVDTGQLMVVLAICCSSTHTWTRFDDGRALFARSADANAQTAGWLTTALDVIHHAHLAAHASLACVQGIVVVFFMICSLEGISARARLLHAQAVAMAQEIGLHCLDAPNVSGQARVLRESKVEAEVGRRTWWYLTDTDWLSVPQQGAYTILPSQMAVRKPSNANDADIVEGQEVIDRPLEEATSVSYLLQRTRLAELFYSLGSHDKSLNWNSEEADYGKVMEADMKLRQFMRELPAFFRLENSAALAKLPPSDIRRSSDITIQRYMLNMIFYGQICKLHLPYLARGTVNPGFAYSHDSCLRAAQRIIYIEHRMRAENSTFVLFRQRMNVKFRSIFIACVVFVLDGCLAGTTNEGGSSSSSTAGGGDATMTDAWKILHEARGQSPLASELLHMSVQILRKYRASHPALQALQMERSSCQEGQASLGSREAVDEARQTGGMAVDTEAKRTGTVEVENVDLDKLWETLQGLSCQGNYSSDRSAATKHSHAGTSVVSVLTAARMPEAIVTALREVMPMKPGLKKSLNQTATAGPGWQDVAEPKHVEMVYMRLRPLELPGLQRDWPTSPDGDIQRLIDGTHRRNRCKPHELEKTPISKTAATQTQMNHALWLSESRMMARHAMDA</sequence>
<gene>
    <name evidence="5" type="ORF">M440DRAFT_1463528</name>
</gene>
<organism evidence="5 6">
    <name type="scientific">Trichoderma longibrachiatum ATCC 18648</name>
    <dbReference type="NCBI Taxonomy" id="983965"/>
    <lineage>
        <taxon>Eukaryota</taxon>
        <taxon>Fungi</taxon>
        <taxon>Dikarya</taxon>
        <taxon>Ascomycota</taxon>
        <taxon>Pezizomycotina</taxon>
        <taxon>Sordariomycetes</taxon>
        <taxon>Hypocreomycetidae</taxon>
        <taxon>Hypocreales</taxon>
        <taxon>Hypocreaceae</taxon>
        <taxon>Trichoderma</taxon>
    </lineage>
</organism>
<evidence type="ECO:0000259" key="4">
    <source>
        <dbReference type="PROSITE" id="PS50048"/>
    </source>
</evidence>
<dbReference type="Gene3D" id="4.10.240.10">
    <property type="entry name" value="Zn(2)-C6 fungal-type DNA-binding domain"/>
    <property type="match status" value="1"/>
</dbReference>
<protein>
    <recommendedName>
        <fullName evidence="4">Zn(2)-C6 fungal-type domain-containing protein</fullName>
    </recommendedName>
</protein>
<proteinExistence type="predicted"/>
<dbReference type="Pfam" id="PF00172">
    <property type="entry name" value="Zn_clus"/>
    <property type="match status" value="1"/>
</dbReference>
<dbReference type="AlphaFoldDB" id="A0A2T4C342"/>
<evidence type="ECO:0000313" key="5">
    <source>
        <dbReference type="EMBL" id="PTB75944.1"/>
    </source>
</evidence>
<feature type="region of interest" description="Disordered" evidence="3">
    <location>
        <begin position="44"/>
        <end position="74"/>
    </location>
</feature>
<feature type="domain" description="Zn(2)-C6 fungal-type" evidence="4">
    <location>
        <begin position="11"/>
        <end position="40"/>
    </location>
</feature>
<dbReference type="PANTHER" id="PTHR31001:SF89">
    <property type="entry name" value="ZN(2)-C6 FUNGAL-TYPE DOMAIN-CONTAINING PROTEIN"/>
    <property type="match status" value="1"/>
</dbReference>
<dbReference type="EMBL" id="KZ679133">
    <property type="protein sequence ID" value="PTB75944.1"/>
    <property type="molecule type" value="Genomic_DNA"/>
</dbReference>
<dbReference type="InterPro" id="IPR036864">
    <property type="entry name" value="Zn2-C6_fun-type_DNA-bd_sf"/>
</dbReference>
<dbReference type="STRING" id="983965.A0A2T4C342"/>
<dbReference type="PANTHER" id="PTHR31001">
    <property type="entry name" value="UNCHARACTERIZED TRANSCRIPTIONAL REGULATORY PROTEIN"/>
    <property type="match status" value="1"/>
</dbReference>
<dbReference type="InterPro" id="IPR050613">
    <property type="entry name" value="Sec_Metabolite_Reg"/>
</dbReference>
<dbReference type="PROSITE" id="PS00463">
    <property type="entry name" value="ZN2_CY6_FUNGAL_1"/>
    <property type="match status" value="1"/>
</dbReference>
<dbReference type="GO" id="GO:0000981">
    <property type="term" value="F:DNA-binding transcription factor activity, RNA polymerase II-specific"/>
    <property type="evidence" value="ECO:0007669"/>
    <property type="project" value="InterPro"/>
</dbReference>
<dbReference type="Proteomes" id="UP000240760">
    <property type="component" value="Unassembled WGS sequence"/>
</dbReference>
<keyword evidence="6" id="KW-1185">Reference proteome</keyword>
<reference evidence="5 6" key="1">
    <citation type="submission" date="2016-07" db="EMBL/GenBank/DDBJ databases">
        <title>Multiple horizontal gene transfer events from other fungi enriched the ability of initially mycotrophic Trichoderma (Ascomycota) to feed on dead plant biomass.</title>
        <authorList>
            <consortium name="DOE Joint Genome Institute"/>
            <person name="Aerts A."/>
            <person name="Atanasova L."/>
            <person name="Chenthamara K."/>
            <person name="Zhang J."/>
            <person name="Grujic M."/>
            <person name="Henrissat B."/>
            <person name="Kuo A."/>
            <person name="Salamov A."/>
            <person name="Lipzen A."/>
            <person name="Labutti K."/>
            <person name="Barry K."/>
            <person name="Miao Y."/>
            <person name="Rahimi M.J."/>
            <person name="Shen Q."/>
            <person name="Grigoriev I.V."/>
            <person name="Kubicek C.P."/>
            <person name="Druzhinina I.S."/>
        </authorList>
    </citation>
    <scope>NUCLEOTIDE SEQUENCE [LARGE SCALE GENOMIC DNA]</scope>
    <source>
        <strain evidence="5 6">ATCC 18648</strain>
    </source>
</reference>
<dbReference type="CDD" id="cd00067">
    <property type="entry name" value="GAL4"/>
    <property type="match status" value="1"/>
</dbReference>
<feature type="compositionally biased region" description="Low complexity" evidence="3">
    <location>
        <begin position="199"/>
        <end position="208"/>
    </location>
</feature>
<name>A0A2T4C342_TRILO</name>
<dbReference type="GO" id="GO:0008270">
    <property type="term" value="F:zinc ion binding"/>
    <property type="evidence" value="ECO:0007669"/>
    <property type="project" value="InterPro"/>
</dbReference>
<accession>A0A2T4C342</accession>
<dbReference type="SUPFAM" id="SSF57701">
    <property type="entry name" value="Zn2/Cys6 DNA-binding domain"/>
    <property type="match status" value="1"/>
</dbReference>
<keyword evidence="2" id="KW-0539">Nucleus</keyword>
<dbReference type="CDD" id="cd12148">
    <property type="entry name" value="fungal_TF_MHR"/>
    <property type="match status" value="1"/>
</dbReference>
<feature type="compositionally biased region" description="Low complexity" evidence="3">
    <location>
        <begin position="44"/>
        <end position="58"/>
    </location>
</feature>
<evidence type="ECO:0000313" key="6">
    <source>
        <dbReference type="Proteomes" id="UP000240760"/>
    </source>
</evidence>
<evidence type="ECO:0000256" key="3">
    <source>
        <dbReference type="SAM" id="MobiDB-lite"/>
    </source>
</evidence>
<evidence type="ECO:0000256" key="1">
    <source>
        <dbReference type="ARBA" id="ARBA00004123"/>
    </source>
</evidence>
<dbReference type="OrthoDB" id="3014581at2759"/>
<dbReference type="InterPro" id="IPR001138">
    <property type="entry name" value="Zn2Cys6_DnaBD"/>
</dbReference>